<dbReference type="InterPro" id="IPR050890">
    <property type="entry name" value="PTS_EIIA_component"/>
</dbReference>
<dbReference type="GO" id="GO:0016301">
    <property type="term" value="F:kinase activity"/>
    <property type="evidence" value="ECO:0007669"/>
    <property type="project" value="UniProtKB-KW"/>
</dbReference>
<dbReference type="EMBL" id="CZAU01000034">
    <property type="protein sequence ID" value="CUQ01084.1"/>
    <property type="molecule type" value="Genomic_DNA"/>
</dbReference>
<evidence type="ECO:0000256" key="5">
    <source>
        <dbReference type="ARBA" id="ARBA00022683"/>
    </source>
</evidence>
<evidence type="ECO:0000256" key="1">
    <source>
        <dbReference type="ARBA" id="ARBA00004496"/>
    </source>
</evidence>
<evidence type="ECO:0000313" key="7">
    <source>
        <dbReference type="EMBL" id="CUQ01084.1"/>
    </source>
</evidence>
<evidence type="ECO:0000256" key="2">
    <source>
        <dbReference type="ARBA" id="ARBA00022448"/>
    </source>
</evidence>
<organism evidence="7 8">
    <name type="scientific">Anaerostipes hadrus</name>
    <dbReference type="NCBI Taxonomy" id="649756"/>
    <lineage>
        <taxon>Bacteria</taxon>
        <taxon>Bacillati</taxon>
        <taxon>Bacillota</taxon>
        <taxon>Clostridia</taxon>
        <taxon>Lachnospirales</taxon>
        <taxon>Lachnospiraceae</taxon>
        <taxon>Anaerostipes</taxon>
    </lineage>
</organism>
<keyword evidence="4" id="KW-0808">Transferase</keyword>
<gene>
    <name evidence="7" type="primary">bglF_2</name>
    <name evidence="7" type="ORF">ERS852520_02799</name>
</gene>
<comment type="subcellular location">
    <subcellularLocation>
        <location evidence="1">Cytoplasm</location>
    </subcellularLocation>
</comment>
<dbReference type="InterPro" id="IPR001127">
    <property type="entry name" value="PTS_EIIA_1_perm"/>
</dbReference>
<dbReference type="FunFam" id="2.70.70.10:FF:000001">
    <property type="entry name" value="PTS system glucose-specific IIA component"/>
    <property type="match status" value="1"/>
</dbReference>
<dbReference type="PANTHER" id="PTHR45008:SF1">
    <property type="entry name" value="PTS SYSTEM GLUCOSE-SPECIFIC EIIA COMPONENT"/>
    <property type="match status" value="1"/>
</dbReference>
<dbReference type="AlphaFoldDB" id="A0A174STF5"/>
<sequence length="165" mass="17949">MFDSLKKMFEKNAKTISLKAVEDGRTIPMDEVNDQTFAQELLGPGIAIVPSNGTVVSPINGTIATVMDTKHAVCIQGEDGLELIVHAGLDTVELNGKYYQTYKEIGDQVKAGDVLLEFDLEEITKAGYDVTTPIVITNLGDYKITKCLTGQQVKAGKEVIQLTKQ</sequence>
<evidence type="ECO:0000256" key="4">
    <source>
        <dbReference type="ARBA" id="ARBA00022679"/>
    </source>
</evidence>
<dbReference type="SUPFAM" id="SSF51261">
    <property type="entry name" value="Duplicated hybrid motif"/>
    <property type="match status" value="1"/>
</dbReference>
<reference evidence="7 8" key="1">
    <citation type="submission" date="2015-09" db="EMBL/GenBank/DDBJ databases">
        <authorList>
            <consortium name="Pathogen Informatics"/>
        </authorList>
    </citation>
    <scope>NUCLEOTIDE SEQUENCE [LARGE SCALE GENOMIC DNA]</scope>
    <source>
        <strain evidence="7 8">2789STDY5834908</strain>
    </source>
</reference>
<dbReference type="Proteomes" id="UP000095564">
    <property type="component" value="Unassembled WGS sequence"/>
</dbReference>
<dbReference type="GO" id="GO:0005737">
    <property type="term" value="C:cytoplasm"/>
    <property type="evidence" value="ECO:0007669"/>
    <property type="project" value="UniProtKB-SubCell"/>
</dbReference>
<evidence type="ECO:0000256" key="3">
    <source>
        <dbReference type="ARBA" id="ARBA00022597"/>
    </source>
</evidence>
<dbReference type="Gene3D" id="2.70.70.10">
    <property type="entry name" value="Glucose Permease (Domain IIA)"/>
    <property type="match status" value="1"/>
</dbReference>
<dbReference type="PANTHER" id="PTHR45008">
    <property type="entry name" value="PTS SYSTEM GLUCOSE-SPECIFIC EIIA COMPONENT"/>
    <property type="match status" value="1"/>
</dbReference>
<keyword evidence="3" id="KW-0762">Sugar transport</keyword>
<dbReference type="NCBIfam" id="TIGR00830">
    <property type="entry name" value="PTBA"/>
    <property type="match status" value="1"/>
</dbReference>
<dbReference type="OrthoDB" id="92465at2"/>
<dbReference type="Pfam" id="PF00358">
    <property type="entry name" value="PTS_EIIA_1"/>
    <property type="match status" value="1"/>
</dbReference>
<dbReference type="GO" id="GO:0009401">
    <property type="term" value="P:phosphoenolpyruvate-dependent sugar phosphotransferase system"/>
    <property type="evidence" value="ECO:0007669"/>
    <property type="project" value="UniProtKB-KW"/>
</dbReference>
<keyword evidence="5" id="KW-0598">Phosphotransferase system</keyword>
<dbReference type="RefSeq" id="WP_055161608.1">
    <property type="nucleotide sequence ID" value="NZ_CZAU01000034.1"/>
</dbReference>
<name>A0A174STF5_ANAHA</name>
<dbReference type="PROSITE" id="PS51093">
    <property type="entry name" value="PTS_EIIA_TYPE_1"/>
    <property type="match status" value="1"/>
</dbReference>
<dbReference type="InterPro" id="IPR011055">
    <property type="entry name" value="Dup_hybrid_motif"/>
</dbReference>
<proteinExistence type="predicted"/>
<evidence type="ECO:0000256" key="6">
    <source>
        <dbReference type="ARBA" id="ARBA00022777"/>
    </source>
</evidence>
<keyword evidence="6" id="KW-0418">Kinase</keyword>
<evidence type="ECO:0000313" key="8">
    <source>
        <dbReference type="Proteomes" id="UP000095564"/>
    </source>
</evidence>
<accession>A0A174STF5</accession>
<keyword evidence="2" id="KW-0813">Transport</keyword>
<protein>
    <submittedName>
        <fullName evidence="7">EIIBCA-Bgl</fullName>
    </submittedName>
</protein>